<dbReference type="AlphaFoldDB" id="A0A1H5MM09"/>
<accession>A0A1H5MM09</accession>
<dbReference type="STRING" id="648782.SAMN04488554_3451"/>
<feature type="transmembrane region" description="Helical" evidence="1">
    <location>
        <begin position="43"/>
        <end position="60"/>
    </location>
</feature>
<gene>
    <name evidence="2" type="ORF">SAMN04488554_3451</name>
</gene>
<protein>
    <submittedName>
        <fullName evidence="2">Uncharacterized protein</fullName>
    </submittedName>
</protein>
<dbReference type="RefSeq" id="WP_089774236.1">
    <property type="nucleotide sequence ID" value="NZ_FNTX01000002.1"/>
</dbReference>
<reference evidence="3" key="1">
    <citation type="submission" date="2016-10" db="EMBL/GenBank/DDBJ databases">
        <authorList>
            <person name="Varghese N."/>
            <person name="Submissions S."/>
        </authorList>
    </citation>
    <scope>NUCLEOTIDE SEQUENCE [LARGE SCALE GENOMIC DNA]</scope>
    <source>
        <strain evidence="3">DSM 21368</strain>
    </source>
</reference>
<keyword evidence="1" id="KW-1133">Transmembrane helix</keyword>
<organism evidence="2 3">
    <name type="scientific">Ruania alba</name>
    <dbReference type="NCBI Taxonomy" id="648782"/>
    <lineage>
        <taxon>Bacteria</taxon>
        <taxon>Bacillati</taxon>
        <taxon>Actinomycetota</taxon>
        <taxon>Actinomycetes</taxon>
        <taxon>Micrococcales</taxon>
        <taxon>Ruaniaceae</taxon>
        <taxon>Ruania</taxon>
    </lineage>
</organism>
<evidence type="ECO:0000313" key="3">
    <source>
        <dbReference type="Proteomes" id="UP000199220"/>
    </source>
</evidence>
<dbReference type="OrthoDB" id="3322395at2"/>
<evidence type="ECO:0000256" key="1">
    <source>
        <dbReference type="SAM" id="Phobius"/>
    </source>
</evidence>
<sequence>MTSPATPGDSAGVRVGDPFTFRALAVELTALLVTTGKLLGRHWLPVLVIALVGVTAHLYLRDLSVVVGRLGSVPGMLTLTLVPFSTLLSTVTILLVLRRRERSQNLAQDLIAALGSVLVPFLVVYESGDGLKDDLRFYGYQGVTDDLNRLGVDADAPSRVVDGGSALVLGIVAVALLLRLVGSRFAERDSLWSDRDSPWRMTLRIVIGYFELVWIVIGAYALGFLVRSGAGWWHSRVIGRAVGSWWDSVDLSLPVLTGAVSWLIGAGDTLIAAAATAILIPLAWLTMGMVVYGVRTSDTISVTDVATSRLPFARRMATRVDDPRVQRAWARVSEPEGRFGMLVGGIGLMVRSGWAPLAAFCLLYMALTGVPYLVWGAFRAVLPTLDVAGWNAWWDPLYRTAEVLTLLLTATLLAAASDRLLARLGAPSALRLPDRR</sequence>
<keyword evidence="1" id="KW-0812">Transmembrane</keyword>
<keyword evidence="3" id="KW-1185">Reference proteome</keyword>
<dbReference type="EMBL" id="FNTX01000002">
    <property type="protein sequence ID" value="SEE89661.1"/>
    <property type="molecule type" value="Genomic_DNA"/>
</dbReference>
<feature type="transmembrane region" description="Helical" evidence="1">
    <location>
        <begin position="109"/>
        <end position="125"/>
    </location>
</feature>
<keyword evidence="1" id="KW-0472">Membrane</keyword>
<feature type="transmembrane region" description="Helical" evidence="1">
    <location>
        <begin position="163"/>
        <end position="182"/>
    </location>
</feature>
<evidence type="ECO:0000313" key="2">
    <source>
        <dbReference type="EMBL" id="SEE89661.1"/>
    </source>
</evidence>
<feature type="transmembrane region" description="Helical" evidence="1">
    <location>
        <begin position="72"/>
        <end position="97"/>
    </location>
</feature>
<dbReference type="Proteomes" id="UP000199220">
    <property type="component" value="Unassembled WGS sequence"/>
</dbReference>
<name>A0A1H5MM09_9MICO</name>
<feature type="transmembrane region" description="Helical" evidence="1">
    <location>
        <begin position="357"/>
        <end position="378"/>
    </location>
</feature>
<feature type="transmembrane region" description="Helical" evidence="1">
    <location>
        <begin position="203"/>
        <end position="226"/>
    </location>
</feature>
<feature type="transmembrane region" description="Helical" evidence="1">
    <location>
        <begin position="398"/>
        <end position="416"/>
    </location>
</feature>
<feature type="transmembrane region" description="Helical" evidence="1">
    <location>
        <begin position="259"/>
        <end position="285"/>
    </location>
</feature>
<proteinExistence type="predicted"/>